<name>A0A5C3LT75_9AGAR</name>
<dbReference type="PROSITE" id="PS50404">
    <property type="entry name" value="GST_NTER"/>
    <property type="match status" value="1"/>
</dbReference>
<feature type="compositionally biased region" description="Basic and acidic residues" evidence="4">
    <location>
        <begin position="236"/>
        <end position="245"/>
    </location>
</feature>
<proteinExistence type="predicted"/>
<feature type="domain" description="GST N-terminal" evidence="6">
    <location>
        <begin position="3"/>
        <end position="85"/>
    </location>
</feature>
<accession>A0A5C3LT75</accession>
<dbReference type="GO" id="GO:0005737">
    <property type="term" value="C:cytoplasm"/>
    <property type="evidence" value="ECO:0007669"/>
    <property type="project" value="TreeGrafter"/>
</dbReference>
<dbReference type="STRING" id="68775.A0A5C3LT75"/>
<dbReference type="PANTHER" id="PTHR43986:SF1">
    <property type="entry name" value="ELONGATION FACTOR 1-GAMMA"/>
    <property type="match status" value="1"/>
</dbReference>
<feature type="domain" description="GST C-terminal" evidence="7">
    <location>
        <begin position="90"/>
        <end position="218"/>
    </location>
</feature>
<dbReference type="PANTHER" id="PTHR43986">
    <property type="entry name" value="ELONGATION FACTOR 1-GAMMA"/>
    <property type="match status" value="1"/>
</dbReference>
<dbReference type="Gene3D" id="3.40.30.10">
    <property type="entry name" value="Glutaredoxin"/>
    <property type="match status" value="1"/>
</dbReference>
<dbReference type="SUPFAM" id="SSF52833">
    <property type="entry name" value="Thioredoxin-like"/>
    <property type="match status" value="1"/>
</dbReference>
<dbReference type="InterPro" id="IPR001662">
    <property type="entry name" value="EF1B_G_C"/>
</dbReference>
<dbReference type="GO" id="GO:0003746">
    <property type="term" value="F:translation elongation factor activity"/>
    <property type="evidence" value="ECO:0007669"/>
    <property type="project" value="UniProtKB-UniRule"/>
</dbReference>
<keyword evidence="1 3" id="KW-0251">Elongation factor</keyword>
<dbReference type="InterPro" id="IPR036433">
    <property type="entry name" value="EF1B_G_C_sf"/>
</dbReference>
<gene>
    <name evidence="8" type="ORF">BDQ12DRAFT_259577</name>
</gene>
<dbReference type="InterPro" id="IPR040079">
    <property type="entry name" value="Glutathione_S-Trfase"/>
</dbReference>
<evidence type="ECO:0000313" key="8">
    <source>
        <dbReference type="EMBL" id="TFK36130.1"/>
    </source>
</evidence>
<dbReference type="Pfam" id="PF00647">
    <property type="entry name" value="EF1G"/>
    <property type="match status" value="1"/>
</dbReference>
<dbReference type="InterPro" id="IPR036282">
    <property type="entry name" value="Glutathione-S-Trfase_C_sf"/>
</dbReference>
<keyword evidence="9" id="KW-1185">Reference proteome</keyword>
<organism evidence="8 9">
    <name type="scientific">Crucibulum laeve</name>
    <dbReference type="NCBI Taxonomy" id="68775"/>
    <lineage>
        <taxon>Eukaryota</taxon>
        <taxon>Fungi</taxon>
        <taxon>Dikarya</taxon>
        <taxon>Basidiomycota</taxon>
        <taxon>Agaricomycotina</taxon>
        <taxon>Agaricomycetes</taxon>
        <taxon>Agaricomycetidae</taxon>
        <taxon>Agaricales</taxon>
        <taxon>Agaricineae</taxon>
        <taxon>Nidulariaceae</taxon>
        <taxon>Crucibulum</taxon>
    </lineage>
</organism>
<feature type="compositionally biased region" description="Basic and acidic residues" evidence="4">
    <location>
        <begin position="257"/>
        <end position="269"/>
    </location>
</feature>
<dbReference type="InterPro" id="IPR036249">
    <property type="entry name" value="Thioredoxin-like_sf"/>
</dbReference>
<dbReference type="Gene3D" id="3.30.70.1010">
    <property type="entry name" value="Translation elongation factor EF1B, gamma chain, conserved domain"/>
    <property type="match status" value="1"/>
</dbReference>
<dbReference type="FunFam" id="1.20.1050.10:FF:000006">
    <property type="entry name" value="Elongation factor 1 gamma"/>
    <property type="match status" value="1"/>
</dbReference>
<feature type="compositionally biased region" description="Acidic residues" evidence="4">
    <location>
        <begin position="246"/>
        <end position="255"/>
    </location>
</feature>
<dbReference type="Pfam" id="PF00043">
    <property type="entry name" value="GST_C"/>
    <property type="match status" value="1"/>
</dbReference>
<dbReference type="PROSITE" id="PS50040">
    <property type="entry name" value="EF1G_C"/>
    <property type="match status" value="1"/>
</dbReference>
<evidence type="ECO:0000259" key="7">
    <source>
        <dbReference type="PROSITE" id="PS50405"/>
    </source>
</evidence>
<evidence type="ECO:0000313" key="9">
    <source>
        <dbReference type="Proteomes" id="UP000308652"/>
    </source>
</evidence>
<protein>
    <submittedName>
        <fullName evidence="8">Elongation factor 1-gamma</fullName>
    </submittedName>
</protein>
<evidence type="ECO:0000259" key="6">
    <source>
        <dbReference type="PROSITE" id="PS50404"/>
    </source>
</evidence>
<dbReference type="Pfam" id="PF02798">
    <property type="entry name" value="GST_N"/>
    <property type="match status" value="1"/>
</dbReference>
<dbReference type="CDD" id="cd03044">
    <property type="entry name" value="GST_N_EF1Bgamma"/>
    <property type="match status" value="1"/>
</dbReference>
<dbReference type="EMBL" id="ML213616">
    <property type="protein sequence ID" value="TFK36130.1"/>
    <property type="molecule type" value="Genomic_DNA"/>
</dbReference>
<evidence type="ECO:0000259" key="5">
    <source>
        <dbReference type="PROSITE" id="PS50040"/>
    </source>
</evidence>
<dbReference type="PROSITE" id="PS50405">
    <property type="entry name" value="GST_CTER"/>
    <property type="match status" value="1"/>
</dbReference>
<dbReference type="InterPro" id="IPR050802">
    <property type="entry name" value="EF-GSTs"/>
</dbReference>
<evidence type="ECO:0000256" key="3">
    <source>
        <dbReference type="PROSITE-ProRule" id="PRU00519"/>
    </source>
</evidence>
<evidence type="ECO:0000256" key="2">
    <source>
        <dbReference type="ARBA" id="ARBA00022917"/>
    </source>
</evidence>
<keyword evidence="2 3" id="KW-0648">Protein biosynthesis</keyword>
<dbReference type="InterPro" id="IPR004046">
    <property type="entry name" value="GST_C"/>
</dbReference>
<reference evidence="8 9" key="1">
    <citation type="journal article" date="2019" name="Nat. Ecol. Evol.">
        <title>Megaphylogeny resolves global patterns of mushroom evolution.</title>
        <authorList>
            <person name="Varga T."/>
            <person name="Krizsan K."/>
            <person name="Foldi C."/>
            <person name="Dima B."/>
            <person name="Sanchez-Garcia M."/>
            <person name="Sanchez-Ramirez S."/>
            <person name="Szollosi G.J."/>
            <person name="Szarkandi J.G."/>
            <person name="Papp V."/>
            <person name="Albert L."/>
            <person name="Andreopoulos W."/>
            <person name="Angelini C."/>
            <person name="Antonin V."/>
            <person name="Barry K.W."/>
            <person name="Bougher N.L."/>
            <person name="Buchanan P."/>
            <person name="Buyck B."/>
            <person name="Bense V."/>
            <person name="Catcheside P."/>
            <person name="Chovatia M."/>
            <person name="Cooper J."/>
            <person name="Damon W."/>
            <person name="Desjardin D."/>
            <person name="Finy P."/>
            <person name="Geml J."/>
            <person name="Haridas S."/>
            <person name="Hughes K."/>
            <person name="Justo A."/>
            <person name="Karasinski D."/>
            <person name="Kautmanova I."/>
            <person name="Kiss B."/>
            <person name="Kocsube S."/>
            <person name="Kotiranta H."/>
            <person name="LaButti K.M."/>
            <person name="Lechner B.E."/>
            <person name="Liimatainen K."/>
            <person name="Lipzen A."/>
            <person name="Lukacs Z."/>
            <person name="Mihaltcheva S."/>
            <person name="Morgado L.N."/>
            <person name="Niskanen T."/>
            <person name="Noordeloos M.E."/>
            <person name="Ohm R.A."/>
            <person name="Ortiz-Santana B."/>
            <person name="Ovrebo C."/>
            <person name="Racz N."/>
            <person name="Riley R."/>
            <person name="Savchenko A."/>
            <person name="Shiryaev A."/>
            <person name="Soop K."/>
            <person name="Spirin V."/>
            <person name="Szebenyi C."/>
            <person name="Tomsovsky M."/>
            <person name="Tulloss R.E."/>
            <person name="Uehling J."/>
            <person name="Grigoriev I.V."/>
            <person name="Vagvolgyi C."/>
            <person name="Papp T."/>
            <person name="Martin F.M."/>
            <person name="Miettinen O."/>
            <person name="Hibbett D.S."/>
            <person name="Nagy L.G."/>
        </authorList>
    </citation>
    <scope>NUCLEOTIDE SEQUENCE [LARGE SCALE GENOMIC DNA]</scope>
    <source>
        <strain evidence="8 9">CBS 166.37</strain>
    </source>
</reference>
<dbReference type="OrthoDB" id="249703at2759"/>
<dbReference type="SFLD" id="SFLDS00019">
    <property type="entry name" value="Glutathione_Transferase_(cytos"/>
    <property type="match status" value="1"/>
</dbReference>
<evidence type="ECO:0000256" key="1">
    <source>
        <dbReference type="ARBA" id="ARBA00022768"/>
    </source>
</evidence>
<dbReference type="Proteomes" id="UP000308652">
    <property type="component" value="Unassembled WGS sequence"/>
</dbReference>
<dbReference type="SMART" id="SM01183">
    <property type="entry name" value="EF1G"/>
    <property type="match status" value="1"/>
</dbReference>
<evidence type="ECO:0000256" key="4">
    <source>
        <dbReference type="SAM" id="MobiDB-lite"/>
    </source>
</evidence>
<sequence length="420" mass="46738">MAPAGTLWTVPVQHSGKVIKATAALGGVTIEIPTSYEHFVDNKKPEFLAKFPHGKIPAWEGADGFKLFEGIVIARYVATLAPNAGLLGHTSEEAALVDQWIHLVESEVDNYTTLIRGLCSSVIPYNKPSHNLFLERQLRAVNTLEQHLSTRTFFVGERITLADLYIATMIQRAVTTTLDAAARTKLPNLIRHLETIVNQPTLKEIYGPIEYAEKAIQFTPPKKEKEAKPAAAPAPKAEKKPKAKEVDDDDDEPSVPEEPKAKNPLDDLPKSTFNLEDWKRAYSNKETRGAGGAIEWFYQNYDPAGFSVWRVDFKYNEELTQTFMSSNQIGGFFNRLEASRKYLFGSVGVLGESGNSVIAGTLILRGTEAEPVVNVAPDWESYTYTKLDLANEKDKAFFEAALAWDLEIDGKKWADGKNFK</sequence>
<dbReference type="SUPFAM" id="SSF47616">
    <property type="entry name" value="GST C-terminal domain-like"/>
    <property type="match status" value="1"/>
</dbReference>
<feature type="region of interest" description="Disordered" evidence="4">
    <location>
        <begin position="220"/>
        <end position="271"/>
    </location>
</feature>
<dbReference type="InterPro" id="IPR010987">
    <property type="entry name" value="Glutathione-S-Trfase_C-like"/>
</dbReference>
<dbReference type="AlphaFoldDB" id="A0A5C3LT75"/>
<dbReference type="CDD" id="cd03181">
    <property type="entry name" value="GST_C_EF1Bgamma_like"/>
    <property type="match status" value="1"/>
</dbReference>
<dbReference type="Gene3D" id="1.20.1050.10">
    <property type="match status" value="1"/>
</dbReference>
<dbReference type="GO" id="GO:0005634">
    <property type="term" value="C:nucleus"/>
    <property type="evidence" value="ECO:0007669"/>
    <property type="project" value="TreeGrafter"/>
</dbReference>
<dbReference type="InterPro" id="IPR004045">
    <property type="entry name" value="Glutathione_S-Trfase_N"/>
</dbReference>
<feature type="domain" description="EF-1-gamma C-terminal" evidence="5">
    <location>
        <begin position="261"/>
        <end position="420"/>
    </location>
</feature>
<dbReference type="SUPFAM" id="SSF89942">
    <property type="entry name" value="eEF1-gamma domain"/>
    <property type="match status" value="1"/>
</dbReference>
<dbReference type="FunFam" id="3.30.70.1010:FF:000001">
    <property type="entry name" value="Elongation factor 1-gamma 1"/>
    <property type="match status" value="1"/>
</dbReference>